<sequence>MSAEVLRVRDLRIRFGDSDTAAVDGVSFDLARGEVLAMVGESGSGKTITGQAILGLLPSSARATGSVELAADDEPAMELLAGSGVDWRAVRGRRVAMIFQEPQTALNPVRTIGWQLTEAIRAHRPVGRRAASHRASELLETVGLPEPARLAAAYPHQLSGGQKQRVVIALALASDPAVLIADEPTTALDVTVQAEILVLLAELRDRLDTGVLLITHNMGVVAELADRVLVLRSGQLVETGAVVPLFESPEHGYTRALLSAVPRLPIDQGPAESVTEPTDTEPPIVAYREVSIDHTGRWGRTPVRAVSGVSLTVPRGRVLGVVGESGSGKTTLARAALGAIPVAAGQVLVTGTDLARTTGATRRGLLRRIGVVHQDPASTLDPLLSVGDSIAEPIQVHRALPPRAARKRVAELLEQVSLPAAFAARRPHELSGGQRQRVALARALALGPELLIADEPTSALDATVQASVLALFQRLQQELGFACLFISHDLAVVGEVSDEVLVLRGGSVVEHGPARRVLTRPEQPYTRALLDAVPLPDPIAQRSRPRRTA</sequence>
<dbReference type="RefSeq" id="WP_094406255.1">
    <property type="nucleotide sequence ID" value="NZ_NMVO01000016.1"/>
</dbReference>
<dbReference type="Pfam" id="PF08352">
    <property type="entry name" value="oligo_HPY"/>
    <property type="match status" value="2"/>
</dbReference>
<protein>
    <submittedName>
        <fullName evidence="9">Glutathione ABC transporter ATP-binding protein</fullName>
    </submittedName>
</protein>
<dbReference type="PROSITE" id="PS50893">
    <property type="entry name" value="ABC_TRANSPORTER_2"/>
    <property type="match status" value="2"/>
</dbReference>
<dbReference type="PANTHER" id="PTHR43297:SF2">
    <property type="entry name" value="DIPEPTIDE TRANSPORT ATP-BINDING PROTEIN DPPD"/>
    <property type="match status" value="1"/>
</dbReference>
<evidence type="ECO:0000256" key="1">
    <source>
        <dbReference type="ARBA" id="ARBA00004202"/>
    </source>
</evidence>
<gene>
    <name evidence="9" type="ORF">CGZ94_16105</name>
</gene>
<keyword evidence="5" id="KW-0547">Nucleotide-binding</keyword>
<comment type="similarity">
    <text evidence="2">Belongs to the ABC transporter superfamily.</text>
</comment>
<evidence type="ECO:0000313" key="9">
    <source>
        <dbReference type="EMBL" id="OYO10538.1"/>
    </source>
</evidence>
<organism evidence="9 10">
    <name type="scientific">Enemella evansiae</name>
    <dbReference type="NCBI Taxonomy" id="2016499"/>
    <lineage>
        <taxon>Bacteria</taxon>
        <taxon>Bacillati</taxon>
        <taxon>Actinomycetota</taxon>
        <taxon>Actinomycetes</taxon>
        <taxon>Propionibacteriales</taxon>
        <taxon>Propionibacteriaceae</taxon>
        <taxon>Enemella</taxon>
    </lineage>
</organism>
<feature type="domain" description="ABC transporter" evidence="8">
    <location>
        <begin position="287"/>
        <end position="530"/>
    </location>
</feature>
<dbReference type="PANTHER" id="PTHR43297">
    <property type="entry name" value="OLIGOPEPTIDE TRANSPORT ATP-BINDING PROTEIN APPD"/>
    <property type="match status" value="1"/>
</dbReference>
<keyword evidence="6 9" id="KW-0067">ATP-binding</keyword>
<dbReference type="InterPro" id="IPR003593">
    <property type="entry name" value="AAA+_ATPase"/>
</dbReference>
<accession>A0A255G3P4</accession>
<comment type="caution">
    <text evidence="9">The sequence shown here is derived from an EMBL/GenBank/DDBJ whole genome shotgun (WGS) entry which is preliminary data.</text>
</comment>
<dbReference type="SMART" id="SM00382">
    <property type="entry name" value="AAA"/>
    <property type="match status" value="2"/>
</dbReference>
<keyword evidence="10" id="KW-1185">Reference proteome</keyword>
<dbReference type="AlphaFoldDB" id="A0A255G3P4"/>
<evidence type="ECO:0000256" key="7">
    <source>
        <dbReference type="ARBA" id="ARBA00023136"/>
    </source>
</evidence>
<evidence type="ECO:0000256" key="6">
    <source>
        <dbReference type="ARBA" id="ARBA00022840"/>
    </source>
</evidence>
<evidence type="ECO:0000256" key="2">
    <source>
        <dbReference type="ARBA" id="ARBA00005417"/>
    </source>
</evidence>
<keyword evidence="4" id="KW-1003">Cell membrane</keyword>
<dbReference type="NCBIfam" id="NF008453">
    <property type="entry name" value="PRK11308.1"/>
    <property type="match status" value="2"/>
</dbReference>
<dbReference type="SUPFAM" id="SSF52540">
    <property type="entry name" value="P-loop containing nucleoside triphosphate hydrolases"/>
    <property type="match status" value="2"/>
</dbReference>
<dbReference type="Pfam" id="PF00005">
    <property type="entry name" value="ABC_tran"/>
    <property type="match status" value="2"/>
</dbReference>
<feature type="domain" description="ABC transporter" evidence="8">
    <location>
        <begin position="6"/>
        <end position="258"/>
    </location>
</feature>
<dbReference type="PROSITE" id="PS00211">
    <property type="entry name" value="ABC_TRANSPORTER_1"/>
    <property type="match status" value="2"/>
</dbReference>
<evidence type="ECO:0000256" key="5">
    <source>
        <dbReference type="ARBA" id="ARBA00022741"/>
    </source>
</evidence>
<comment type="subcellular location">
    <subcellularLocation>
        <location evidence="1">Cell membrane</location>
        <topology evidence="1">Peripheral membrane protein</topology>
    </subcellularLocation>
</comment>
<dbReference type="GO" id="GO:0005524">
    <property type="term" value="F:ATP binding"/>
    <property type="evidence" value="ECO:0007669"/>
    <property type="project" value="UniProtKB-KW"/>
</dbReference>
<keyword evidence="3" id="KW-0813">Transport</keyword>
<dbReference type="InterPro" id="IPR050388">
    <property type="entry name" value="ABC_Ni/Peptide_Import"/>
</dbReference>
<dbReference type="Proteomes" id="UP000215896">
    <property type="component" value="Unassembled WGS sequence"/>
</dbReference>
<dbReference type="GO" id="GO:0005886">
    <property type="term" value="C:plasma membrane"/>
    <property type="evidence" value="ECO:0007669"/>
    <property type="project" value="UniProtKB-SubCell"/>
</dbReference>
<dbReference type="InterPro" id="IPR003439">
    <property type="entry name" value="ABC_transporter-like_ATP-bd"/>
</dbReference>
<reference evidence="9 10" key="1">
    <citation type="submission" date="2017-07" db="EMBL/GenBank/DDBJ databases">
        <title>Draft whole genome sequences of clinical Proprionibacteriaceae strains.</title>
        <authorList>
            <person name="Bernier A.-M."/>
            <person name="Bernard K."/>
            <person name="Domingo M.-C."/>
        </authorList>
    </citation>
    <scope>NUCLEOTIDE SEQUENCE [LARGE SCALE GENOMIC DNA]</scope>
    <source>
        <strain evidence="9 10">NML 030167</strain>
    </source>
</reference>
<keyword evidence="7" id="KW-0472">Membrane</keyword>
<evidence type="ECO:0000313" key="10">
    <source>
        <dbReference type="Proteomes" id="UP000215896"/>
    </source>
</evidence>
<dbReference type="EMBL" id="NMVO01000016">
    <property type="protein sequence ID" value="OYO10538.1"/>
    <property type="molecule type" value="Genomic_DNA"/>
</dbReference>
<dbReference type="InterPro" id="IPR027417">
    <property type="entry name" value="P-loop_NTPase"/>
</dbReference>
<evidence type="ECO:0000259" key="8">
    <source>
        <dbReference type="PROSITE" id="PS50893"/>
    </source>
</evidence>
<dbReference type="GO" id="GO:0015833">
    <property type="term" value="P:peptide transport"/>
    <property type="evidence" value="ECO:0007669"/>
    <property type="project" value="InterPro"/>
</dbReference>
<dbReference type="GO" id="GO:0016887">
    <property type="term" value="F:ATP hydrolysis activity"/>
    <property type="evidence" value="ECO:0007669"/>
    <property type="project" value="InterPro"/>
</dbReference>
<dbReference type="Gene3D" id="3.40.50.300">
    <property type="entry name" value="P-loop containing nucleotide triphosphate hydrolases"/>
    <property type="match status" value="2"/>
</dbReference>
<dbReference type="InterPro" id="IPR017871">
    <property type="entry name" value="ABC_transporter-like_CS"/>
</dbReference>
<dbReference type="InterPro" id="IPR013563">
    <property type="entry name" value="Oligopep_ABC_C"/>
</dbReference>
<evidence type="ECO:0000256" key="3">
    <source>
        <dbReference type="ARBA" id="ARBA00022448"/>
    </source>
</evidence>
<dbReference type="FunFam" id="3.40.50.300:FF:000016">
    <property type="entry name" value="Oligopeptide ABC transporter ATP-binding component"/>
    <property type="match status" value="1"/>
</dbReference>
<evidence type="ECO:0000256" key="4">
    <source>
        <dbReference type="ARBA" id="ARBA00022475"/>
    </source>
</evidence>
<dbReference type="OrthoDB" id="5357528at2"/>
<dbReference type="CDD" id="cd03257">
    <property type="entry name" value="ABC_NikE_OppD_transporters"/>
    <property type="match status" value="2"/>
</dbReference>
<name>A0A255G3P4_9ACTN</name>
<proteinExistence type="inferred from homology"/>